<reference evidence="2 3" key="1">
    <citation type="submission" date="2015-08" db="EMBL/GenBank/DDBJ databases">
        <title>Genome sequence of the pristinamycin over-producing bacterium Streptomyces pristinaespiralis HCCB10218.</title>
        <authorList>
            <person name="Tian J."/>
            <person name="Yang J."/>
            <person name="Li L."/>
            <person name="Ruan L."/>
            <person name="Wei W."/>
            <person name="Zheng G."/>
            <person name="Wei Z."/>
            <person name="Yang S."/>
            <person name="Ge M."/>
            <person name="Jiang W."/>
            <person name="Lu Y."/>
        </authorList>
    </citation>
    <scope>NUCLEOTIDE SEQUENCE [LARGE SCALE GENOMIC DNA]</scope>
    <source>
        <strain evidence="2 3">HCCB 10218</strain>
    </source>
</reference>
<feature type="compositionally biased region" description="Low complexity" evidence="1">
    <location>
        <begin position="209"/>
        <end position="224"/>
    </location>
</feature>
<dbReference type="AlphaFoldDB" id="A0A0M4DBM3"/>
<organism evidence="2">
    <name type="scientific">Streptomyces pristinaespiralis</name>
    <dbReference type="NCBI Taxonomy" id="38300"/>
    <lineage>
        <taxon>Bacteria</taxon>
        <taxon>Bacillati</taxon>
        <taxon>Actinomycetota</taxon>
        <taxon>Actinomycetes</taxon>
        <taxon>Kitasatosporales</taxon>
        <taxon>Streptomycetaceae</taxon>
        <taxon>Streptomyces</taxon>
    </lineage>
</organism>
<accession>A0A0M4DBM3</accession>
<evidence type="ECO:0000256" key="1">
    <source>
        <dbReference type="SAM" id="MobiDB-lite"/>
    </source>
</evidence>
<sequence>MTGDHEPAAAWTRASTPVQDGECRPAAWDGPGPRALRTRGPGRARCEAGPQPSARGGPEGRADARSREGRAKAPVRGEAGAARLPAESDARPHTRSRPGRVPVQTGAEAGRPRAKVVVPGAGLGRGRPGRRADAPSRVRRAKAPVRRQARTNAGARPGSGPVQAATRAGRPGLPAQGGPGPECPTSSPASRAPSALPLRARARARDPASRAPSAQPFRARARPGTGPPRPPRPPRSARARAPGRDVSRARADRGGGRAAQRVWATRKWRPAFWSRVSSASPIATAGVTWPEVLGSVSSARHIAASASIFAVSS</sequence>
<feature type="compositionally biased region" description="Basic and acidic residues" evidence="1">
    <location>
        <begin position="242"/>
        <end position="255"/>
    </location>
</feature>
<dbReference type="KEGG" id="spri:SPRI_1041"/>
<protein>
    <submittedName>
        <fullName evidence="2">Uncharacterized protein</fullName>
    </submittedName>
</protein>
<proteinExistence type="predicted"/>
<feature type="compositionally biased region" description="Basic residues" evidence="1">
    <location>
        <begin position="137"/>
        <end position="149"/>
    </location>
</feature>
<gene>
    <name evidence="2" type="ORF">SPRI_1041</name>
</gene>
<dbReference type="EMBL" id="CP011340">
    <property type="protein sequence ID" value="ALC19347.1"/>
    <property type="molecule type" value="Genomic_DNA"/>
</dbReference>
<evidence type="ECO:0000313" key="2">
    <source>
        <dbReference type="EMBL" id="ALC19347.1"/>
    </source>
</evidence>
<feature type="compositionally biased region" description="Pro residues" evidence="1">
    <location>
        <begin position="225"/>
        <end position="234"/>
    </location>
</feature>
<feature type="compositionally biased region" description="Low complexity" evidence="1">
    <location>
        <begin position="184"/>
        <end position="199"/>
    </location>
</feature>
<feature type="region of interest" description="Disordered" evidence="1">
    <location>
        <begin position="1"/>
        <end position="262"/>
    </location>
</feature>
<feature type="compositionally biased region" description="Basic and acidic residues" evidence="1">
    <location>
        <begin position="58"/>
        <end position="71"/>
    </location>
</feature>
<evidence type="ECO:0000313" key="3">
    <source>
        <dbReference type="Proteomes" id="UP000060513"/>
    </source>
</evidence>
<dbReference type="Proteomes" id="UP000060513">
    <property type="component" value="Chromosome"/>
</dbReference>
<name>A0A0M4DBM3_STRPR</name>